<dbReference type="Gene3D" id="1.10.1740.10">
    <property type="match status" value="1"/>
</dbReference>
<dbReference type="PANTHER" id="PTHR43133:SF51">
    <property type="entry name" value="RNA POLYMERASE SIGMA FACTOR"/>
    <property type="match status" value="1"/>
</dbReference>
<keyword evidence="9" id="KW-1185">Reference proteome</keyword>
<feature type="domain" description="RNA polymerase sigma factor 70 region 4 type 2" evidence="6">
    <location>
        <begin position="132"/>
        <end position="183"/>
    </location>
</feature>
<evidence type="ECO:0000313" key="8">
    <source>
        <dbReference type="EMBL" id="MDJ1496171.1"/>
    </source>
</evidence>
<gene>
    <name evidence="7" type="ORF">QNI16_20250</name>
    <name evidence="8" type="ORF">QNI19_24755</name>
</gene>
<dbReference type="InterPro" id="IPR013325">
    <property type="entry name" value="RNA_pol_sigma_r2"/>
</dbReference>
<dbReference type="Gene3D" id="1.10.10.10">
    <property type="entry name" value="Winged helix-like DNA-binding domain superfamily/Winged helix DNA-binding domain"/>
    <property type="match status" value="1"/>
</dbReference>
<dbReference type="RefSeq" id="WP_313982225.1">
    <property type="nucleotide sequence ID" value="NZ_JASJOS010000009.1"/>
</dbReference>
<dbReference type="InterPro" id="IPR036388">
    <property type="entry name" value="WH-like_DNA-bd_sf"/>
</dbReference>
<dbReference type="CDD" id="cd06171">
    <property type="entry name" value="Sigma70_r4"/>
    <property type="match status" value="1"/>
</dbReference>
<feature type="domain" description="RNA polymerase sigma-70 region 2" evidence="5">
    <location>
        <begin position="22"/>
        <end position="87"/>
    </location>
</feature>
<dbReference type="InterPro" id="IPR039425">
    <property type="entry name" value="RNA_pol_sigma-70-like"/>
</dbReference>
<keyword evidence="3" id="KW-0731">Sigma factor</keyword>
<dbReference type="EMBL" id="JASJOS010000009">
    <property type="protein sequence ID" value="MDJ1482844.1"/>
    <property type="molecule type" value="Genomic_DNA"/>
</dbReference>
<dbReference type="Proteomes" id="UP001228581">
    <property type="component" value="Unassembled WGS sequence"/>
</dbReference>
<evidence type="ECO:0000313" key="9">
    <source>
        <dbReference type="Proteomes" id="UP001228581"/>
    </source>
</evidence>
<reference evidence="7 9" key="1">
    <citation type="submission" date="2023-05" db="EMBL/GenBank/DDBJ databases">
        <authorList>
            <person name="Zhang X."/>
        </authorList>
    </citation>
    <scope>NUCLEOTIDE SEQUENCE</scope>
    <source>
        <strain evidence="8 9">DM2B3-1</strain>
        <strain evidence="7">YF14B1</strain>
    </source>
</reference>
<accession>A0AAE3QU46</accession>
<keyword evidence="2" id="KW-0805">Transcription regulation</keyword>
<dbReference type="InterPro" id="IPR013324">
    <property type="entry name" value="RNA_pol_sigma_r3/r4-like"/>
</dbReference>
<evidence type="ECO:0000259" key="6">
    <source>
        <dbReference type="Pfam" id="PF08281"/>
    </source>
</evidence>
<dbReference type="Proteomes" id="UP001241110">
    <property type="component" value="Unassembled WGS sequence"/>
</dbReference>
<dbReference type="GO" id="GO:0006352">
    <property type="term" value="P:DNA-templated transcription initiation"/>
    <property type="evidence" value="ECO:0007669"/>
    <property type="project" value="InterPro"/>
</dbReference>
<dbReference type="Pfam" id="PF08281">
    <property type="entry name" value="Sigma70_r4_2"/>
    <property type="match status" value="1"/>
</dbReference>
<dbReference type="GO" id="GO:0003677">
    <property type="term" value="F:DNA binding"/>
    <property type="evidence" value="ECO:0007669"/>
    <property type="project" value="InterPro"/>
</dbReference>
<dbReference type="EMBL" id="JASJOT010000020">
    <property type="protein sequence ID" value="MDJ1496171.1"/>
    <property type="molecule type" value="Genomic_DNA"/>
</dbReference>
<evidence type="ECO:0000259" key="5">
    <source>
        <dbReference type="Pfam" id="PF04542"/>
    </source>
</evidence>
<dbReference type="PANTHER" id="PTHR43133">
    <property type="entry name" value="RNA POLYMERASE ECF-TYPE SIGMA FACTO"/>
    <property type="match status" value="1"/>
</dbReference>
<dbReference type="GO" id="GO:0016987">
    <property type="term" value="F:sigma factor activity"/>
    <property type="evidence" value="ECO:0007669"/>
    <property type="project" value="UniProtKB-KW"/>
</dbReference>
<evidence type="ECO:0000256" key="1">
    <source>
        <dbReference type="ARBA" id="ARBA00010641"/>
    </source>
</evidence>
<dbReference type="Pfam" id="PF04542">
    <property type="entry name" value="Sigma70_r2"/>
    <property type="match status" value="1"/>
</dbReference>
<evidence type="ECO:0000313" key="7">
    <source>
        <dbReference type="EMBL" id="MDJ1482844.1"/>
    </source>
</evidence>
<dbReference type="NCBIfam" id="TIGR02937">
    <property type="entry name" value="sigma70-ECF"/>
    <property type="match status" value="1"/>
</dbReference>
<dbReference type="InterPro" id="IPR014284">
    <property type="entry name" value="RNA_pol_sigma-70_dom"/>
</dbReference>
<name>A0AAE3QU46_9BACT</name>
<evidence type="ECO:0000256" key="4">
    <source>
        <dbReference type="ARBA" id="ARBA00023163"/>
    </source>
</evidence>
<evidence type="ECO:0000256" key="2">
    <source>
        <dbReference type="ARBA" id="ARBA00023015"/>
    </source>
</evidence>
<dbReference type="SUPFAM" id="SSF88659">
    <property type="entry name" value="Sigma3 and sigma4 domains of RNA polymerase sigma factors"/>
    <property type="match status" value="1"/>
</dbReference>
<comment type="caution">
    <text evidence="7">The sequence shown here is derived from an EMBL/GenBank/DDBJ whole genome shotgun (WGS) entry which is preliminary data.</text>
</comment>
<evidence type="ECO:0000256" key="3">
    <source>
        <dbReference type="ARBA" id="ARBA00023082"/>
    </source>
</evidence>
<protein>
    <submittedName>
        <fullName evidence="7">Sigma-70 family RNA polymerase sigma factor</fullName>
    </submittedName>
</protein>
<dbReference type="SUPFAM" id="SSF88946">
    <property type="entry name" value="Sigma2 domain of RNA polymerase sigma factors"/>
    <property type="match status" value="1"/>
</dbReference>
<proteinExistence type="inferred from homology"/>
<evidence type="ECO:0000313" key="10">
    <source>
        <dbReference type="Proteomes" id="UP001241110"/>
    </source>
</evidence>
<dbReference type="InterPro" id="IPR013249">
    <property type="entry name" value="RNA_pol_sigma70_r4_t2"/>
</dbReference>
<comment type="similarity">
    <text evidence="1">Belongs to the sigma-70 factor family. ECF subfamily.</text>
</comment>
<organism evidence="7 10">
    <name type="scientific">Xanthocytophaga flava</name>
    <dbReference type="NCBI Taxonomy" id="3048013"/>
    <lineage>
        <taxon>Bacteria</taxon>
        <taxon>Pseudomonadati</taxon>
        <taxon>Bacteroidota</taxon>
        <taxon>Cytophagia</taxon>
        <taxon>Cytophagales</taxon>
        <taxon>Rhodocytophagaceae</taxon>
        <taxon>Xanthocytophaga</taxon>
    </lineage>
</organism>
<sequence>MEDKLLVTRVLQGDTQAFAVIVKTTERLVAQIVFKMIRNAEARKDIAQDVYLNAYKNLSRFKFQSKLSTWIAQIAYNACLNYLEKKKITLFDSTFTQDESDGSQLERIAGTLVDTAESEVESKLFQSERTTIVLAALERLPPVYNTLITLYHYEELSYEEIAQITKLPIGTVKNYLFRARKLLKEHLLIKYTNEEI</sequence>
<dbReference type="InterPro" id="IPR007627">
    <property type="entry name" value="RNA_pol_sigma70_r2"/>
</dbReference>
<dbReference type="AlphaFoldDB" id="A0AAE3QU46"/>
<keyword evidence="4" id="KW-0804">Transcription</keyword>